<name>A0ACC2L3Q1_PERAE</name>
<reference evidence="1 2" key="1">
    <citation type="journal article" date="2022" name="Hortic Res">
        <title>A haplotype resolved chromosomal level avocado genome allows analysis of novel avocado genes.</title>
        <authorList>
            <person name="Nath O."/>
            <person name="Fletcher S.J."/>
            <person name="Hayward A."/>
            <person name="Shaw L.M."/>
            <person name="Masouleh A.K."/>
            <person name="Furtado A."/>
            <person name="Henry R.J."/>
            <person name="Mitter N."/>
        </authorList>
    </citation>
    <scope>NUCLEOTIDE SEQUENCE [LARGE SCALE GENOMIC DNA]</scope>
    <source>
        <strain evidence="2">cv. Hass</strain>
    </source>
</reference>
<proteinExistence type="predicted"/>
<evidence type="ECO:0000313" key="2">
    <source>
        <dbReference type="Proteomes" id="UP001234297"/>
    </source>
</evidence>
<comment type="caution">
    <text evidence="1">The sequence shown here is derived from an EMBL/GenBank/DDBJ whole genome shotgun (WGS) entry which is preliminary data.</text>
</comment>
<evidence type="ECO:0000313" key="1">
    <source>
        <dbReference type="EMBL" id="KAJ8627659.1"/>
    </source>
</evidence>
<accession>A0ACC2L3Q1</accession>
<keyword evidence="2" id="KW-1185">Reference proteome</keyword>
<dbReference type="EMBL" id="CM056814">
    <property type="protein sequence ID" value="KAJ8627659.1"/>
    <property type="molecule type" value="Genomic_DNA"/>
</dbReference>
<protein>
    <submittedName>
        <fullName evidence="1">Uncharacterized protein</fullName>
    </submittedName>
</protein>
<dbReference type="Proteomes" id="UP001234297">
    <property type="component" value="Chromosome 6"/>
</dbReference>
<gene>
    <name evidence="1" type="ORF">MRB53_020966</name>
</gene>
<organism evidence="1 2">
    <name type="scientific">Persea americana</name>
    <name type="common">Avocado</name>
    <dbReference type="NCBI Taxonomy" id="3435"/>
    <lineage>
        <taxon>Eukaryota</taxon>
        <taxon>Viridiplantae</taxon>
        <taxon>Streptophyta</taxon>
        <taxon>Embryophyta</taxon>
        <taxon>Tracheophyta</taxon>
        <taxon>Spermatophyta</taxon>
        <taxon>Magnoliopsida</taxon>
        <taxon>Magnoliidae</taxon>
        <taxon>Laurales</taxon>
        <taxon>Lauraceae</taxon>
        <taxon>Persea</taxon>
    </lineage>
</organism>
<sequence length="182" mass="20511">MRLFAPRNEREPKQQKQPANDVSSRAIKAKGVEGETREVMKQKNNASIKSTKTQKQASHKENKFHVLRDLDGASSASDLELHETYVGAINQIATGIANYTHRSCYGAISVQDRQQLWNNLNLIASSSNSPWLVLGDFNAVRWEQEKSGRAKPNLVSMESFNNCLGTRALEDSHLLRQWFLSV</sequence>